<evidence type="ECO:0000313" key="2">
    <source>
        <dbReference type="EMBL" id="KAK3903258.1"/>
    </source>
</evidence>
<keyword evidence="1" id="KW-0472">Membrane</keyword>
<protein>
    <submittedName>
        <fullName evidence="2">Glycosyltransferase</fullName>
    </submittedName>
</protein>
<dbReference type="Proteomes" id="UP001303889">
    <property type="component" value="Unassembled WGS sequence"/>
</dbReference>
<feature type="transmembrane region" description="Helical" evidence="1">
    <location>
        <begin position="21"/>
        <end position="40"/>
    </location>
</feature>
<keyword evidence="1" id="KW-0812">Transmembrane</keyword>
<dbReference type="PANTHER" id="PTHR34144">
    <property type="entry name" value="CHROMOSOME 8, WHOLE GENOME SHOTGUN SEQUENCE"/>
    <property type="match status" value="1"/>
</dbReference>
<comment type="caution">
    <text evidence="2">The sequence shown here is derived from an EMBL/GenBank/DDBJ whole genome shotgun (WGS) entry which is preliminary data.</text>
</comment>
<dbReference type="AlphaFoldDB" id="A0AAN6RUQ7"/>
<evidence type="ECO:0000256" key="1">
    <source>
        <dbReference type="SAM" id="Phobius"/>
    </source>
</evidence>
<proteinExistence type="predicted"/>
<keyword evidence="3" id="KW-1185">Reference proteome</keyword>
<evidence type="ECO:0000313" key="3">
    <source>
        <dbReference type="Proteomes" id="UP001303889"/>
    </source>
</evidence>
<gene>
    <name evidence="2" type="ORF">C8A05DRAFT_33007</name>
</gene>
<reference evidence="2" key="1">
    <citation type="journal article" date="2023" name="Mol. Phylogenet. Evol.">
        <title>Genome-scale phylogeny and comparative genomics of the fungal order Sordariales.</title>
        <authorList>
            <person name="Hensen N."/>
            <person name="Bonometti L."/>
            <person name="Westerberg I."/>
            <person name="Brannstrom I.O."/>
            <person name="Guillou S."/>
            <person name="Cros-Aarteil S."/>
            <person name="Calhoun S."/>
            <person name="Haridas S."/>
            <person name="Kuo A."/>
            <person name="Mondo S."/>
            <person name="Pangilinan J."/>
            <person name="Riley R."/>
            <person name="LaButti K."/>
            <person name="Andreopoulos B."/>
            <person name="Lipzen A."/>
            <person name="Chen C."/>
            <person name="Yan M."/>
            <person name="Daum C."/>
            <person name="Ng V."/>
            <person name="Clum A."/>
            <person name="Steindorff A."/>
            <person name="Ohm R.A."/>
            <person name="Martin F."/>
            <person name="Silar P."/>
            <person name="Natvig D.O."/>
            <person name="Lalanne C."/>
            <person name="Gautier V."/>
            <person name="Ament-Velasquez S.L."/>
            <person name="Kruys A."/>
            <person name="Hutchinson M.I."/>
            <person name="Powell A.J."/>
            <person name="Barry K."/>
            <person name="Miller A.N."/>
            <person name="Grigoriev I.V."/>
            <person name="Debuchy R."/>
            <person name="Gladieux P."/>
            <person name="Hiltunen Thoren M."/>
            <person name="Johannesson H."/>
        </authorList>
    </citation>
    <scope>NUCLEOTIDE SEQUENCE</scope>
    <source>
        <strain evidence="2">CBS 103.79</strain>
    </source>
</reference>
<reference evidence="2" key="2">
    <citation type="submission" date="2023-05" db="EMBL/GenBank/DDBJ databases">
        <authorList>
            <consortium name="Lawrence Berkeley National Laboratory"/>
            <person name="Steindorff A."/>
            <person name="Hensen N."/>
            <person name="Bonometti L."/>
            <person name="Westerberg I."/>
            <person name="Brannstrom I.O."/>
            <person name="Guillou S."/>
            <person name="Cros-Aarteil S."/>
            <person name="Calhoun S."/>
            <person name="Haridas S."/>
            <person name="Kuo A."/>
            <person name="Mondo S."/>
            <person name="Pangilinan J."/>
            <person name="Riley R."/>
            <person name="Labutti K."/>
            <person name="Andreopoulos B."/>
            <person name="Lipzen A."/>
            <person name="Chen C."/>
            <person name="Yanf M."/>
            <person name="Daum C."/>
            <person name="Ng V."/>
            <person name="Clum A."/>
            <person name="Ohm R."/>
            <person name="Martin F."/>
            <person name="Silar P."/>
            <person name="Natvig D."/>
            <person name="Lalanne C."/>
            <person name="Gautier V."/>
            <person name="Ament-Velasquez S.L."/>
            <person name="Kruys A."/>
            <person name="Hutchinson M.I."/>
            <person name="Powell A.J."/>
            <person name="Barry K."/>
            <person name="Miller A.N."/>
            <person name="Grigoriev I.V."/>
            <person name="Debuchy R."/>
            <person name="Gladieux P."/>
            <person name="Thoren M.H."/>
            <person name="Johannesson H."/>
        </authorList>
    </citation>
    <scope>NUCLEOTIDE SEQUENCE</scope>
    <source>
        <strain evidence="2">CBS 103.79</strain>
    </source>
</reference>
<keyword evidence="1" id="KW-1133">Transmembrane helix</keyword>
<name>A0AAN6RUQ7_9PEZI</name>
<dbReference type="EMBL" id="MU855459">
    <property type="protein sequence ID" value="KAK3903258.1"/>
    <property type="molecule type" value="Genomic_DNA"/>
</dbReference>
<organism evidence="2 3">
    <name type="scientific">Staphylotrichum tortipilum</name>
    <dbReference type="NCBI Taxonomy" id="2831512"/>
    <lineage>
        <taxon>Eukaryota</taxon>
        <taxon>Fungi</taxon>
        <taxon>Dikarya</taxon>
        <taxon>Ascomycota</taxon>
        <taxon>Pezizomycotina</taxon>
        <taxon>Sordariomycetes</taxon>
        <taxon>Sordariomycetidae</taxon>
        <taxon>Sordariales</taxon>
        <taxon>Chaetomiaceae</taxon>
        <taxon>Staphylotrichum</taxon>
    </lineage>
</organism>
<dbReference type="PANTHER" id="PTHR34144:SF7">
    <property type="entry name" value="EXPORT PROTEIN (CAP59), PUTATIVE (AFU_ORTHOLOGUE AFUA_7G05020)-RELATED"/>
    <property type="match status" value="1"/>
</dbReference>
<accession>A0AAN6RUQ7</accession>
<sequence length="409" mass="46739">MAARRPRFLRTLLLRSTLQKLALLFVVWTVIEAHLSYYRIARTERETRAKAVLHKHPRVFIASLHWNNEHILRTEWNRGVVELVKTLGPENTFVSVYESGSWDNSKGALRELDQALETTGVGKRIVLDEETHQDLISGEPEEEGWIKIPDGRNMPRRIPYLSRLRNLSLQPLRELAGNGTNFDYVLFLGDVVFTVPDILALLQTNHGHYAAACSLDFSRPPLFYDTFALRDVRGHEHVSQKWPYFRASKSRHAMVNAKPVPVASCWNGIVVMPANSFTGIRGLQFRGLADSLAASHLEASECCLIHADNPSSRTRGVFVNPAVRVGYTRPAYDAVHPPEGGSWLSVGEIYVGLWRNRVMRWMTTPWFEEREVRGRVDRWERQAEGRDERGGFCAVDEMQIVVHNGWKHL</sequence>
<dbReference type="InterPro" id="IPR021047">
    <property type="entry name" value="Mannosyltransferase_CMT1"/>
</dbReference>
<dbReference type="Pfam" id="PF11735">
    <property type="entry name" value="CAP59_mtransfer"/>
    <property type="match status" value="1"/>
</dbReference>